<feature type="region of interest" description="Disordered" evidence="1">
    <location>
        <begin position="1"/>
        <end position="22"/>
    </location>
</feature>
<keyword evidence="2" id="KW-1133">Transmembrane helix</keyword>
<dbReference type="OrthoDB" id="4347at2759"/>
<gene>
    <name evidence="3" type="ORF">BZ3500_MVSOF-1268-A1-R1_CHR1-1G00856</name>
</gene>
<protein>
    <submittedName>
        <fullName evidence="3">BZ3500_MvSof-1268-A1-R1_Chr1-1g00856 protein</fullName>
    </submittedName>
</protein>
<name>A0A2X0KHH3_9BASI</name>
<keyword evidence="2" id="KW-0812">Transmembrane</keyword>
<evidence type="ECO:0000256" key="2">
    <source>
        <dbReference type="SAM" id="Phobius"/>
    </source>
</evidence>
<feature type="transmembrane region" description="Helical" evidence="2">
    <location>
        <begin position="77"/>
        <end position="98"/>
    </location>
</feature>
<reference evidence="4" key="1">
    <citation type="submission" date="2016-10" db="EMBL/GenBank/DDBJ databases">
        <authorList>
            <person name="Jeantristanb JTB J.-T."/>
            <person name="Ricardo R."/>
        </authorList>
    </citation>
    <scope>NUCLEOTIDE SEQUENCE [LARGE SCALE GENOMIC DNA]</scope>
</reference>
<feature type="compositionally biased region" description="Low complexity" evidence="1">
    <location>
        <begin position="9"/>
        <end position="22"/>
    </location>
</feature>
<keyword evidence="4" id="KW-1185">Reference proteome</keyword>
<proteinExistence type="predicted"/>
<dbReference type="PANTHER" id="PTHR28110:SF1">
    <property type="entry name" value="TRANSMEMBRANE PROTEIN"/>
    <property type="match status" value="1"/>
</dbReference>
<dbReference type="Proteomes" id="UP000249723">
    <property type="component" value="Unassembled WGS sequence"/>
</dbReference>
<evidence type="ECO:0000313" key="4">
    <source>
        <dbReference type="Proteomes" id="UP000249723"/>
    </source>
</evidence>
<evidence type="ECO:0000313" key="3">
    <source>
        <dbReference type="EMBL" id="SCZ88958.1"/>
    </source>
</evidence>
<dbReference type="InterPro" id="IPR055323">
    <property type="entry name" value="C57A10.07/YOR238W"/>
</dbReference>
<sequence>MINQGAYMSHTSPTSSGGRSRSGLPWFRSSSLGTNASADEKFDLDGLGFPAAAPISASSTTLFDWNGLTKRSRMTNFAVLLLALVSGLSILLNVRLYLDQQVGSLVLWRLCGNMRSDHRAHNVATTNQQIFRRPRPDTLVPLSLRATLPTSRAPLKHLVIIPGHAIWLGSNASRASLDQDWILEPFQKNGDVRAYLKHIAKGAEIAGKDPDALLIYSGGVTRHGATISEATSYARLAEAGNVYEKYLKPAEKNLPFERVTTEVRSYDGSRDYALDSFQNLLFSIARFKEYVGFTGHYPTQITTIGYRMKRKRYQDVHRAALRWPSTAFKYIGIDNDHDVEADYQGERQGGLEPFIRDSYACKGVLLAKRRKRNPYRRFHPYHSSVPELAPLFEYCPRGNALYSGRLPWD</sequence>
<dbReference type="PANTHER" id="PTHR28110">
    <property type="entry name" value="TRANSMEMBRANE PROTEIN"/>
    <property type="match status" value="1"/>
</dbReference>
<dbReference type="STRING" id="289078.A0A2X0KHH3"/>
<accession>A0A2X0KHH3</accession>
<evidence type="ECO:0000256" key="1">
    <source>
        <dbReference type="SAM" id="MobiDB-lite"/>
    </source>
</evidence>
<dbReference type="EMBL" id="FMWP01000013">
    <property type="protein sequence ID" value="SCZ88958.1"/>
    <property type="molecule type" value="Genomic_DNA"/>
</dbReference>
<keyword evidence="2" id="KW-0472">Membrane</keyword>
<dbReference type="GO" id="GO:0005737">
    <property type="term" value="C:cytoplasm"/>
    <property type="evidence" value="ECO:0007669"/>
    <property type="project" value="TreeGrafter"/>
</dbReference>
<organism evidence="3 4">
    <name type="scientific">Microbotryum saponariae</name>
    <dbReference type="NCBI Taxonomy" id="289078"/>
    <lineage>
        <taxon>Eukaryota</taxon>
        <taxon>Fungi</taxon>
        <taxon>Dikarya</taxon>
        <taxon>Basidiomycota</taxon>
        <taxon>Pucciniomycotina</taxon>
        <taxon>Microbotryomycetes</taxon>
        <taxon>Microbotryales</taxon>
        <taxon>Microbotryaceae</taxon>
        <taxon>Microbotryum</taxon>
    </lineage>
</organism>
<dbReference type="AlphaFoldDB" id="A0A2X0KHH3"/>